<dbReference type="Pfam" id="PF02446">
    <property type="entry name" value="Glyco_hydro_77"/>
    <property type="match status" value="1"/>
</dbReference>
<evidence type="ECO:0000256" key="7">
    <source>
        <dbReference type="ARBA" id="ARBA00023277"/>
    </source>
</evidence>
<dbReference type="AlphaFoldDB" id="A0A365P6D2"/>
<proteinExistence type="inferred from homology"/>
<dbReference type="Gene3D" id="3.20.20.80">
    <property type="entry name" value="Glycosidases"/>
    <property type="match status" value="1"/>
</dbReference>
<keyword evidence="6 10" id="KW-0808">Transferase</keyword>
<dbReference type="PANTHER" id="PTHR32438">
    <property type="entry name" value="4-ALPHA-GLUCANOTRANSFERASE DPE1, CHLOROPLASTIC/AMYLOPLASTIC"/>
    <property type="match status" value="1"/>
</dbReference>
<reference evidence="12 13" key="1">
    <citation type="submission" date="2018-06" db="EMBL/GenBank/DDBJ databases">
        <title>Whole genome sequencing of four bacterial strains from South Shetland trench revealing bio-synthetic gene clusters.</title>
        <authorList>
            <person name="Abdel-Mageed W.M."/>
            <person name="Lehri B."/>
            <person name="Jarmusch S.A."/>
            <person name="Miranda K."/>
            <person name="Goodfellow M."/>
            <person name="Jaspars M."/>
            <person name="Karlyshev A.V."/>
        </authorList>
    </citation>
    <scope>NUCLEOTIDE SEQUENCE [LARGE SCALE GENOMIC DNA]</scope>
    <source>
        <strain evidence="12 13">SST1</strain>
    </source>
</reference>
<evidence type="ECO:0000313" key="13">
    <source>
        <dbReference type="Proteomes" id="UP000252187"/>
    </source>
</evidence>
<evidence type="ECO:0000256" key="3">
    <source>
        <dbReference type="ARBA" id="ARBA00012560"/>
    </source>
</evidence>
<evidence type="ECO:0000256" key="6">
    <source>
        <dbReference type="ARBA" id="ARBA00022679"/>
    </source>
</evidence>
<dbReference type="SUPFAM" id="SSF51445">
    <property type="entry name" value="(Trans)glycosidases"/>
    <property type="match status" value="1"/>
</dbReference>
<dbReference type="InterPro" id="IPR003385">
    <property type="entry name" value="Glyco_hydro_77"/>
</dbReference>
<evidence type="ECO:0000256" key="4">
    <source>
        <dbReference type="ARBA" id="ARBA00020295"/>
    </source>
</evidence>
<comment type="catalytic activity">
    <reaction evidence="1 10">
        <text>Transfers a segment of a (1-&gt;4)-alpha-D-glucan to a new position in an acceptor, which may be glucose or a (1-&gt;4)-alpha-D-glucan.</text>
        <dbReference type="EC" id="2.4.1.25"/>
    </reaction>
</comment>
<sequence>MPRSWVVHGLSLSELIRVPLHTTLCPPDGSDCGPFLHETHWARSGGTVGPVTENHAVSPALAELADVCGVASSYEDADGVRREVPASTLRAVLAAMGVEVGGDDDDDEGGVSEREALGAVRLRPWRRVLPPTLVAREGTAIGCPVHVPRGAIVNVEVLLEDADVPSTLLPLDEPRIARDVDGVAMERVTLAVPDDLPVGWHRVTAVVRAPDGTRHSSECTLLVHPRAIPVPAGLEEHRAVGLAAQIYQVRSEQSWGVGDLADLGDLAGWASRDFGADFVLVNPMHAGEPFVPVGPSPYLPTTRRFASPLYLRPELVPEYSALSVADRRRVDDLARTAAATNTVDTIDRDSSWTAKLEALRILFMVPLARARADSFDRFVDEQPGILGFATWSALAGDHGPDWSTWPEELRDPGSEAVAGYADENPEEIRFHLWLQWLVAEQRTHAQREALAAGMRLGVLHDLAVGVHPTGADAWSLHHSLARGVSVGAPPDAYNQRGQDWSQPPLRPDALAEEGYRPFRDIVRAALRDSGGVRIDHILGLFRLWWIPRGAAPTEGTYVHYDHEAMLGVLALEASRAGAVVVGEDLGTVAPGVRETLSELGILGTSVMWFEQDEDAPIPPEDYRRLCMASVMTHDLPPTAGYADLVHVDIREELGQLTGDSAEERRGAEAEISAFTAVVRERGLLDGDSPDDLVVALHRFVAESPSLLFAVSVADLVGDRRAVNVPGTSDEYPNWRVPLSGPGGEVVGVEQLRGSLLARRVMGAAGGRVG</sequence>
<comment type="caution">
    <text evidence="12">The sequence shown here is derived from an EMBL/GenBank/DDBJ whole genome shotgun (WGS) entry which is preliminary data.</text>
</comment>
<evidence type="ECO:0000259" key="11">
    <source>
        <dbReference type="Pfam" id="PF21226"/>
    </source>
</evidence>
<evidence type="ECO:0000256" key="8">
    <source>
        <dbReference type="ARBA" id="ARBA00031423"/>
    </source>
</evidence>
<evidence type="ECO:0000256" key="5">
    <source>
        <dbReference type="ARBA" id="ARBA00022676"/>
    </source>
</evidence>
<evidence type="ECO:0000313" key="12">
    <source>
        <dbReference type="EMBL" id="RBA30481.1"/>
    </source>
</evidence>
<dbReference type="Pfam" id="PF21226">
    <property type="entry name" value="MalQ_N"/>
    <property type="match status" value="1"/>
</dbReference>
<dbReference type="InterPro" id="IPR017853">
    <property type="entry name" value="GH"/>
</dbReference>
<feature type="domain" description="MalQ N-terminal beta-sandwich" evidence="11">
    <location>
        <begin position="129"/>
        <end position="225"/>
    </location>
</feature>
<gene>
    <name evidence="12" type="primary">malQ</name>
    <name evidence="12" type="ORF">DQ226_17025</name>
</gene>
<evidence type="ECO:0000256" key="9">
    <source>
        <dbReference type="ARBA" id="ARBA00031501"/>
    </source>
</evidence>
<organism evidence="12 13">
    <name type="scientific">Dietzia maris</name>
    <dbReference type="NCBI Taxonomy" id="37915"/>
    <lineage>
        <taxon>Bacteria</taxon>
        <taxon>Bacillati</taxon>
        <taxon>Actinomycetota</taxon>
        <taxon>Actinomycetes</taxon>
        <taxon>Mycobacteriales</taxon>
        <taxon>Dietziaceae</taxon>
        <taxon>Dietzia</taxon>
    </lineage>
</organism>
<dbReference type="GO" id="GO:0005975">
    <property type="term" value="P:carbohydrate metabolic process"/>
    <property type="evidence" value="ECO:0007669"/>
    <property type="project" value="InterPro"/>
</dbReference>
<evidence type="ECO:0000256" key="2">
    <source>
        <dbReference type="ARBA" id="ARBA00005684"/>
    </source>
</evidence>
<dbReference type="Proteomes" id="UP000252187">
    <property type="component" value="Unassembled WGS sequence"/>
</dbReference>
<keyword evidence="5 10" id="KW-0328">Glycosyltransferase</keyword>
<comment type="similarity">
    <text evidence="2 10">Belongs to the disproportionating enzyme family.</text>
</comment>
<dbReference type="EMBL" id="QNTT01000080">
    <property type="protein sequence ID" value="RBA30481.1"/>
    <property type="molecule type" value="Genomic_DNA"/>
</dbReference>
<protein>
    <recommendedName>
        <fullName evidence="4 10">4-alpha-glucanotransferase</fullName>
        <ecNumber evidence="3 10">2.4.1.25</ecNumber>
    </recommendedName>
    <alternativeName>
        <fullName evidence="8 10">Amylomaltase</fullName>
    </alternativeName>
    <alternativeName>
        <fullName evidence="9 10">Disproportionating enzyme</fullName>
    </alternativeName>
</protein>
<dbReference type="NCBIfam" id="TIGR00217">
    <property type="entry name" value="malQ"/>
    <property type="match status" value="1"/>
</dbReference>
<evidence type="ECO:0000256" key="1">
    <source>
        <dbReference type="ARBA" id="ARBA00000439"/>
    </source>
</evidence>
<accession>A0A365P6D2</accession>
<name>A0A365P6D2_9ACTN</name>
<evidence type="ECO:0000256" key="10">
    <source>
        <dbReference type="RuleBase" id="RU361207"/>
    </source>
</evidence>
<dbReference type="InterPro" id="IPR048458">
    <property type="entry name" value="MalQ_N"/>
</dbReference>
<dbReference type="GO" id="GO:0004134">
    <property type="term" value="F:4-alpha-glucanotransferase activity"/>
    <property type="evidence" value="ECO:0007669"/>
    <property type="project" value="UniProtKB-EC"/>
</dbReference>
<keyword evidence="7 10" id="KW-0119">Carbohydrate metabolism</keyword>
<dbReference type="EC" id="2.4.1.25" evidence="3 10"/>
<dbReference type="PANTHER" id="PTHR32438:SF5">
    <property type="entry name" value="4-ALPHA-GLUCANOTRANSFERASE DPE1, CHLOROPLASTIC_AMYLOPLASTIC"/>
    <property type="match status" value="1"/>
</dbReference>